<evidence type="ECO:0000313" key="10">
    <source>
        <dbReference type="EMBL" id="WZN59643.1"/>
    </source>
</evidence>
<dbReference type="InterPro" id="IPR005522">
    <property type="entry name" value="IPK"/>
</dbReference>
<feature type="region of interest" description="Disordered" evidence="9">
    <location>
        <begin position="1"/>
        <end position="29"/>
    </location>
</feature>
<dbReference type="GO" id="GO:0051765">
    <property type="term" value="F:inositol tetrakisphosphate kinase activity"/>
    <property type="evidence" value="ECO:0007669"/>
    <property type="project" value="TreeGrafter"/>
</dbReference>
<dbReference type="Pfam" id="PF03770">
    <property type="entry name" value="IPK"/>
    <property type="match status" value="1"/>
</dbReference>
<evidence type="ECO:0000256" key="6">
    <source>
        <dbReference type="ARBA" id="ARBA00036164"/>
    </source>
</evidence>
<dbReference type="Gene3D" id="3.30.470.160">
    <property type="entry name" value="Inositol polyphosphate kinase"/>
    <property type="match status" value="1"/>
</dbReference>
<dbReference type="EC" id="2.7.1.140" evidence="8"/>
<keyword evidence="2 8" id="KW-0808">Transferase</keyword>
<comment type="catalytic activity">
    <reaction evidence="7 8">
        <text>1D-myo-inositol 1,3,4,6-tetrakisphosphate + ATP = 1D-myo-inositol 1,3,4,5,6-pentakisphosphate + ADP + H(+)</text>
        <dbReference type="Rhea" id="RHEA:12717"/>
        <dbReference type="ChEBI" id="CHEBI:15378"/>
        <dbReference type="ChEBI" id="CHEBI:30616"/>
        <dbReference type="ChEBI" id="CHEBI:57660"/>
        <dbReference type="ChEBI" id="CHEBI:57733"/>
        <dbReference type="ChEBI" id="CHEBI:456216"/>
        <dbReference type="EC" id="2.7.1.140"/>
    </reaction>
</comment>
<dbReference type="PANTHER" id="PTHR12400:SF51">
    <property type="entry name" value="INOSITOL POLYPHOSPHATE MULTIKINASE"/>
    <property type="match status" value="1"/>
</dbReference>
<name>A0AAX4P0L5_9CHLO</name>
<evidence type="ECO:0000256" key="3">
    <source>
        <dbReference type="ARBA" id="ARBA00022741"/>
    </source>
</evidence>
<sequence length="309" mass="33764">MAQVEGPACDAVVSTSSSPSSPLEGPWDTCPGAPGLTAAPHQIAGHLFSHGKVGSLVCDSGFFYKPLQAGPREERERGLYEAVKASAEADSDEEEATTTSSSLLRDLSGFVPAFYGVLEMGGITYMKLEDVCKRYDRPCLIDVKIGYQTWCPRETEEHISRRIVKDRQTTTKTLGFKVCGMQVYDPQADTYWRATKSWCKALDAASVQRALARFCDHPSQNVGSSDICLGLVSRLQDLERWSEAQRLYHFYSASVLVVYEGSASAPEDLNLNLKLIDFAHAHPAITRDDNFVSGLASLRATVQGVIGEG</sequence>
<evidence type="ECO:0000256" key="9">
    <source>
        <dbReference type="SAM" id="MobiDB-lite"/>
    </source>
</evidence>
<evidence type="ECO:0000256" key="4">
    <source>
        <dbReference type="ARBA" id="ARBA00022777"/>
    </source>
</evidence>
<dbReference type="EC" id="2.7.1.151" evidence="8"/>
<evidence type="ECO:0000313" key="11">
    <source>
        <dbReference type="Proteomes" id="UP001472866"/>
    </source>
</evidence>
<keyword evidence="11" id="KW-1185">Reference proteome</keyword>
<dbReference type="GO" id="GO:0008440">
    <property type="term" value="F:inositol-1,4,5-trisphosphate 3-kinase activity"/>
    <property type="evidence" value="ECO:0007669"/>
    <property type="project" value="TreeGrafter"/>
</dbReference>
<evidence type="ECO:0000256" key="7">
    <source>
        <dbReference type="ARBA" id="ARBA00036525"/>
    </source>
</evidence>
<evidence type="ECO:0000256" key="5">
    <source>
        <dbReference type="ARBA" id="ARBA00022840"/>
    </source>
</evidence>
<dbReference type="Proteomes" id="UP001472866">
    <property type="component" value="Chromosome 02"/>
</dbReference>
<dbReference type="GO" id="GO:0032958">
    <property type="term" value="P:inositol phosphate biosynthetic process"/>
    <property type="evidence" value="ECO:0007669"/>
    <property type="project" value="InterPro"/>
</dbReference>
<dbReference type="GO" id="GO:0005524">
    <property type="term" value="F:ATP binding"/>
    <property type="evidence" value="ECO:0007669"/>
    <property type="project" value="UniProtKB-KW"/>
</dbReference>
<evidence type="ECO:0000256" key="8">
    <source>
        <dbReference type="RuleBase" id="RU363090"/>
    </source>
</evidence>
<evidence type="ECO:0000256" key="2">
    <source>
        <dbReference type="ARBA" id="ARBA00022679"/>
    </source>
</evidence>
<dbReference type="SUPFAM" id="SSF56104">
    <property type="entry name" value="SAICAR synthase-like"/>
    <property type="match status" value="1"/>
</dbReference>
<keyword evidence="5 8" id="KW-0067">ATP-binding</keyword>
<comment type="catalytic activity">
    <reaction evidence="6 8">
        <text>1D-myo-inositol 1,4,5-trisphosphate + 2 ATP = 1D-myo-inositol 1,3,4,5,6-pentakisphosphate + 2 ADP + 2 H(+)</text>
        <dbReference type="Rhea" id="RHEA:32359"/>
        <dbReference type="ChEBI" id="CHEBI:15378"/>
        <dbReference type="ChEBI" id="CHEBI:30616"/>
        <dbReference type="ChEBI" id="CHEBI:57733"/>
        <dbReference type="ChEBI" id="CHEBI:203600"/>
        <dbReference type="ChEBI" id="CHEBI:456216"/>
        <dbReference type="EC" id="2.7.1.151"/>
    </reaction>
</comment>
<accession>A0AAX4P0L5</accession>
<dbReference type="PANTHER" id="PTHR12400">
    <property type="entry name" value="INOSITOL POLYPHOSPHATE KINASE"/>
    <property type="match status" value="1"/>
</dbReference>
<comment type="function">
    <text evidence="8">Inositol phosphate kinase with a broad substrate specificity.</text>
</comment>
<keyword evidence="3 8" id="KW-0547">Nucleotide-binding</keyword>
<dbReference type="GO" id="GO:0005737">
    <property type="term" value="C:cytoplasm"/>
    <property type="evidence" value="ECO:0007669"/>
    <property type="project" value="TreeGrafter"/>
</dbReference>
<evidence type="ECO:0000256" key="1">
    <source>
        <dbReference type="ARBA" id="ARBA00007374"/>
    </source>
</evidence>
<dbReference type="InterPro" id="IPR038286">
    <property type="entry name" value="IPK_sf"/>
</dbReference>
<dbReference type="AlphaFoldDB" id="A0AAX4P0L5"/>
<dbReference type="EMBL" id="CP151502">
    <property type="protein sequence ID" value="WZN59643.1"/>
    <property type="molecule type" value="Genomic_DNA"/>
</dbReference>
<dbReference type="GO" id="GO:0005634">
    <property type="term" value="C:nucleus"/>
    <property type="evidence" value="ECO:0007669"/>
    <property type="project" value="TreeGrafter"/>
</dbReference>
<organism evidence="10 11">
    <name type="scientific">Chloropicon roscoffensis</name>
    <dbReference type="NCBI Taxonomy" id="1461544"/>
    <lineage>
        <taxon>Eukaryota</taxon>
        <taxon>Viridiplantae</taxon>
        <taxon>Chlorophyta</taxon>
        <taxon>Chloropicophyceae</taxon>
        <taxon>Chloropicales</taxon>
        <taxon>Chloropicaceae</taxon>
        <taxon>Chloropicon</taxon>
    </lineage>
</organism>
<keyword evidence="4 8" id="KW-0418">Kinase</keyword>
<gene>
    <name evidence="10" type="ORF">HKI87_02g11690</name>
</gene>
<comment type="similarity">
    <text evidence="1 8">Belongs to the inositol phosphokinase (IPK) family.</text>
</comment>
<proteinExistence type="inferred from homology"/>
<protein>
    <recommendedName>
        <fullName evidence="8">Inositol polyphosphate multikinase</fullName>
        <ecNumber evidence="8">2.7.1.140</ecNumber>
        <ecNumber evidence="8">2.7.1.151</ecNumber>
    </recommendedName>
</protein>
<reference evidence="10 11" key="1">
    <citation type="submission" date="2024-03" db="EMBL/GenBank/DDBJ databases">
        <title>Complete genome sequence of the green alga Chloropicon roscoffensis RCC1871.</title>
        <authorList>
            <person name="Lemieux C."/>
            <person name="Pombert J.-F."/>
            <person name="Otis C."/>
            <person name="Turmel M."/>
        </authorList>
    </citation>
    <scope>NUCLEOTIDE SEQUENCE [LARGE SCALE GENOMIC DNA]</scope>
    <source>
        <strain evidence="10 11">RCC1871</strain>
    </source>
</reference>